<feature type="transmembrane region" description="Helical" evidence="3">
    <location>
        <begin position="243"/>
        <end position="261"/>
    </location>
</feature>
<protein>
    <submittedName>
        <fullName evidence="5">EamA family transporter</fullName>
    </submittedName>
</protein>
<comment type="similarity">
    <text evidence="1">Belongs to the EamA transporter family.</text>
</comment>
<sequence>MSITTFAHDGRRRPGRASSKGHPVSKGVLGIILGLAAGLAFGVGGVFVKPLLEAGWSPGAAVLARITVAALILAVPALIALKWDLRPLWKARWIVLLYGLVAVAAVQFFFYASLSRIPVSMTLLIEYLAPIALVGLVWVRTRRSPQGIVILGSLLALGGLVLVIGPGGGTLDPLGLLFAGIAMIGVCVYYTVGEKAGDLPPIALIAAGFVVGAIALGLVGATGLLPMEANFGEVAFLGGAAPWWVPLVVVGALSTAFAYFAGVTAIGLLGTRVAAFLGLSEVVFAAVAGWLLLGEALGALQLLGGALILAGIVCVRLERSRVPEQVDDSPAPAVELGAQPVPITAAIPIVTATSVVPSPGVDASAAPTEGRTPPTAEIPIVPNAAAALPTAAVRIAGA</sequence>
<evidence type="ECO:0000256" key="3">
    <source>
        <dbReference type="SAM" id="Phobius"/>
    </source>
</evidence>
<feature type="domain" description="EamA" evidence="4">
    <location>
        <begin position="29"/>
        <end position="164"/>
    </location>
</feature>
<keyword evidence="3" id="KW-1133">Transmembrane helix</keyword>
<feature type="transmembrane region" description="Helical" evidence="3">
    <location>
        <begin position="299"/>
        <end position="317"/>
    </location>
</feature>
<evidence type="ECO:0000313" key="6">
    <source>
        <dbReference type="Proteomes" id="UP000438182"/>
    </source>
</evidence>
<accession>A0A6I4NV85</accession>
<feature type="transmembrane region" description="Helical" evidence="3">
    <location>
        <begin position="204"/>
        <end position="223"/>
    </location>
</feature>
<organism evidence="5 6">
    <name type="scientific">Agromyces seonyuensis</name>
    <dbReference type="NCBI Taxonomy" id="2662446"/>
    <lineage>
        <taxon>Bacteria</taxon>
        <taxon>Bacillati</taxon>
        <taxon>Actinomycetota</taxon>
        <taxon>Actinomycetes</taxon>
        <taxon>Micrococcales</taxon>
        <taxon>Microbacteriaceae</taxon>
        <taxon>Agromyces</taxon>
    </lineage>
</organism>
<dbReference type="SUPFAM" id="SSF103481">
    <property type="entry name" value="Multidrug resistance efflux transporter EmrE"/>
    <property type="match status" value="2"/>
</dbReference>
<evidence type="ECO:0000256" key="1">
    <source>
        <dbReference type="ARBA" id="ARBA00007362"/>
    </source>
</evidence>
<name>A0A6I4NV85_9MICO</name>
<dbReference type="PANTHER" id="PTHR22911:SF79">
    <property type="entry name" value="MOBA-LIKE NTP TRANSFERASE DOMAIN-CONTAINING PROTEIN"/>
    <property type="match status" value="1"/>
</dbReference>
<gene>
    <name evidence="5" type="ORF">GB864_05535</name>
</gene>
<feature type="transmembrane region" description="Helical" evidence="3">
    <location>
        <begin position="117"/>
        <end position="139"/>
    </location>
</feature>
<feature type="transmembrane region" description="Helical" evidence="3">
    <location>
        <begin position="28"/>
        <end position="48"/>
    </location>
</feature>
<reference evidence="5 6" key="1">
    <citation type="submission" date="2019-12" db="EMBL/GenBank/DDBJ databases">
        <authorList>
            <person name="Kim Y.S."/>
        </authorList>
    </citation>
    <scope>NUCLEOTIDE SEQUENCE [LARGE SCALE GENOMIC DNA]</scope>
    <source>
        <strain evidence="5 6">MMS17-SY077</strain>
    </source>
</reference>
<feature type="region of interest" description="Disordered" evidence="2">
    <location>
        <begin position="1"/>
        <end position="22"/>
    </location>
</feature>
<feature type="transmembrane region" description="Helical" evidence="3">
    <location>
        <begin position="174"/>
        <end position="192"/>
    </location>
</feature>
<dbReference type="GO" id="GO:0016020">
    <property type="term" value="C:membrane"/>
    <property type="evidence" value="ECO:0007669"/>
    <property type="project" value="InterPro"/>
</dbReference>
<dbReference type="PANTHER" id="PTHR22911">
    <property type="entry name" value="ACYL-MALONYL CONDENSING ENZYME-RELATED"/>
    <property type="match status" value="1"/>
</dbReference>
<comment type="caution">
    <text evidence="5">The sequence shown here is derived from an EMBL/GenBank/DDBJ whole genome shotgun (WGS) entry which is preliminary data.</text>
</comment>
<dbReference type="InterPro" id="IPR000620">
    <property type="entry name" value="EamA_dom"/>
</dbReference>
<keyword evidence="3" id="KW-0472">Membrane</keyword>
<evidence type="ECO:0000256" key="2">
    <source>
        <dbReference type="SAM" id="MobiDB-lite"/>
    </source>
</evidence>
<feature type="transmembrane region" description="Helical" evidence="3">
    <location>
        <begin position="93"/>
        <end position="111"/>
    </location>
</feature>
<feature type="domain" description="EamA" evidence="4">
    <location>
        <begin position="174"/>
        <end position="315"/>
    </location>
</feature>
<feature type="transmembrane region" description="Helical" evidence="3">
    <location>
        <begin position="60"/>
        <end position="81"/>
    </location>
</feature>
<dbReference type="Gene3D" id="1.10.3730.20">
    <property type="match status" value="1"/>
</dbReference>
<dbReference type="AlphaFoldDB" id="A0A6I4NV85"/>
<keyword evidence="6" id="KW-1185">Reference proteome</keyword>
<proteinExistence type="inferred from homology"/>
<keyword evidence="3" id="KW-0812">Transmembrane</keyword>
<feature type="transmembrane region" description="Helical" evidence="3">
    <location>
        <begin position="148"/>
        <end position="168"/>
    </location>
</feature>
<dbReference type="InterPro" id="IPR037185">
    <property type="entry name" value="EmrE-like"/>
</dbReference>
<dbReference type="EMBL" id="WSTA01000017">
    <property type="protein sequence ID" value="MWB98011.1"/>
    <property type="molecule type" value="Genomic_DNA"/>
</dbReference>
<feature type="transmembrane region" description="Helical" evidence="3">
    <location>
        <begin position="273"/>
        <end position="293"/>
    </location>
</feature>
<evidence type="ECO:0000259" key="4">
    <source>
        <dbReference type="Pfam" id="PF00892"/>
    </source>
</evidence>
<evidence type="ECO:0000313" key="5">
    <source>
        <dbReference type="EMBL" id="MWB98011.1"/>
    </source>
</evidence>
<dbReference type="Pfam" id="PF00892">
    <property type="entry name" value="EamA"/>
    <property type="match status" value="2"/>
</dbReference>
<dbReference type="Proteomes" id="UP000438182">
    <property type="component" value="Unassembled WGS sequence"/>
</dbReference>